<dbReference type="SUPFAM" id="SSF75217">
    <property type="entry name" value="alpha/beta knot"/>
    <property type="match status" value="1"/>
</dbReference>
<dbReference type="OrthoDB" id="9807416at2"/>
<feature type="binding site" evidence="15 16">
    <location>
        <position position="112"/>
    </location>
    <ligand>
        <name>S-adenosyl-L-methionine</name>
        <dbReference type="ChEBI" id="CHEBI:59789"/>
    </ligand>
</feature>
<evidence type="ECO:0000256" key="10">
    <source>
        <dbReference type="ARBA" id="ARBA00022691"/>
    </source>
</evidence>
<dbReference type="GO" id="GO:0002939">
    <property type="term" value="P:tRNA N1-guanine methylation"/>
    <property type="evidence" value="ECO:0007669"/>
    <property type="project" value="TreeGrafter"/>
</dbReference>
<comment type="similarity">
    <text evidence="3 15 17">Belongs to the RNA methyltransferase TrmD family.</text>
</comment>
<evidence type="ECO:0000256" key="12">
    <source>
        <dbReference type="ARBA" id="ARBA00029736"/>
    </source>
</evidence>
<dbReference type="AlphaFoldDB" id="A0A0B5FRN5"/>
<evidence type="ECO:0000256" key="5">
    <source>
        <dbReference type="ARBA" id="ARBA00012807"/>
    </source>
</evidence>
<dbReference type="HAMAP" id="MF_00605">
    <property type="entry name" value="TrmD"/>
    <property type="match status" value="1"/>
</dbReference>
<feature type="binding site" evidence="15 16">
    <location>
        <begin position="131"/>
        <end position="136"/>
    </location>
    <ligand>
        <name>S-adenosyl-L-methionine</name>
        <dbReference type="ChEBI" id="CHEBI:59789"/>
    </ligand>
</feature>
<dbReference type="InterPro" id="IPR016009">
    <property type="entry name" value="tRNA_MeTrfase_TRMD/TRM10"/>
</dbReference>
<dbReference type="FunFam" id="1.10.1270.20:FF:000001">
    <property type="entry name" value="tRNA (guanine-N(1)-)-methyltransferase"/>
    <property type="match status" value="1"/>
</dbReference>
<proteinExistence type="inferred from homology"/>
<feature type="domain" description="tRNA methyltransferase TRMD/TRM10-type" evidence="18">
    <location>
        <begin position="1"/>
        <end position="223"/>
    </location>
</feature>
<keyword evidence="20" id="KW-1185">Reference proteome</keyword>
<comment type="catalytic activity">
    <reaction evidence="14 15 17">
        <text>guanosine(37) in tRNA + S-adenosyl-L-methionine = N(1)-methylguanosine(37) in tRNA + S-adenosyl-L-homocysteine + H(+)</text>
        <dbReference type="Rhea" id="RHEA:36899"/>
        <dbReference type="Rhea" id="RHEA-COMP:10145"/>
        <dbReference type="Rhea" id="RHEA-COMP:10147"/>
        <dbReference type="ChEBI" id="CHEBI:15378"/>
        <dbReference type="ChEBI" id="CHEBI:57856"/>
        <dbReference type="ChEBI" id="CHEBI:59789"/>
        <dbReference type="ChEBI" id="CHEBI:73542"/>
        <dbReference type="ChEBI" id="CHEBI:74269"/>
        <dbReference type="EC" id="2.1.1.228"/>
    </reaction>
</comment>
<evidence type="ECO:0000256" key="3">
    <source>
        <dbReference type="ARBA" id="ARBA00007630"/>
    </source>
</evidence>
<evidence type="ECO:0000256" key="13">
    <source>
        <dbReference type="ARBA" id="ARBA00033392"/>
    </source>
</evidence>
<evidence type="ECO:0000256" key="1">
    <source>
        <dbReference type="ARBA" id="ARBA00002634"/>
    </source>
</evidence>
<keyword evidence="10 15" id="KW-0949">S-adenosyl-L-methionine</keyword>
<evidence type="ECO:0000256" key="7">
    <source>
        <dbReference type="ARBA" id="ARBA00022490"/>
    </source>
</evidence>
<dbReference type="InterPro" id="IPR002649">
    <property type="entry name" value="tRNA_m1G_MeTrfase_TrmD"/>
</dbReference>
<dbReference type="GO" id="GO:0052906">
    <property type="term" value="F:tRNA (guanine(37)-N1)-methyltransferase activity"/>
    <property type="evidence" value="ECO:0007669"/>
    <property type="project" value="UniProtKB-UniRule"/>
</dbReference>
<dbReference type="Gene3D" id="3.40.1280.10">
    <property type="match status" value="1"/>
</dbReference>
<reference evidence="19 20" key="1">
    <citation type="journal article" date="2015" name="Genome Announc.">
        <title>Genomes of Geoalkalibacter ferrihydriticus Z-0531T and Geoalkalibacter subterraneus Red1T, Two Haloalkaliphilic Metal-Reducing Deltaproteobacteria.</title>
        <authorList>
            <person name="Badalamenti J.P."/>
            <person name="Krajmalnik-Brown R."/>
            <person name="Torres C.I."/>
            <person name="Bond D.R."/>
        </authorList>
    </citation>
    <scope>NUCLEOTIDE SEQUENCE [LARGE SCALE GENOMIC DNA]</scope>
    <source>
        <strain evidence="19 20">Red1</strain>
    </source>
</reference>
<evidence type="ECO:0000256" key="11">
    <source>
        <dbReference type="ARBA" id="ARBA00022694"/>
    </source>
</evidence>
<dbReference type="Gene3D" id="1.10.1270.20">
    <property type="entry name" value="tRNA(m1g37)methyltransferase, domain 2"/>
    <property type="match status" value="1"/>
</dbReference>
<dbReference type="InterPro" id="IPR029026">
    <property type="entry name" value="tRNA_m1G_MTases_N"/>
</dbReference>
<evidence type="ECO:0000256" key="4">
    <source>
        <dbReference type="ARBA" id="ARBA00011738"/>
    </source>
</evidence>
<dbReference type="InterPro" id="IPR023148">
    <property type="entry name" value="tRNA_m1G_MeTrfase_C_sf"/>
</dbReference>
<name>A0A0B5FRN5_9BACT</name>
<dbReference type="NCBIfam" id="TIGR00088">
    <property type="entry name" value="trmD"/>
    <property type="match status" value="1"/>
</dbReference>
<dbReference type="PIRSF" id="PIRSF000386">
    <property type="entry name" value="tRNA_mtase"/>
    <property type="match status" value="1"/>
</dbReference>
<dbReference type="EMBL" id="CP010311">
    <property type="protein sequence ID" value="AJF07309.1"/>
    <property type="molecule type" value="Genomic_DNA"/>
</dbReference>
<evidence type="ECO:0000313" key="19">
    <source>
        <dbReference type="EMBL" id="AJF07309.1"/>
    </source>
</evidence>
<dbReference type="PANTHER" id="PTHR46417:SF1">
    <property type="entry name" value="TRNA (GUANINE-N(1)-)-METHYLTRANSFERASE"/>
    <property type="match status" value="1"/>
</dbReference>
<dbReference type="KEGG" id="gsb:GSUB_13095"/>
<dbReference type="NCBIfam" id="NF000648">
    <property type="entry name" value="PRK00026.1"/>
    <property type="match status" value="1"/>
</dbReference>
<dbReference type="InterPro" id="IPR029028">
    <property type="entry name" value="Alpha/beta_knot_MTases"/>
</dbReference>
<dbReference type="EC" id="2.1.1.228" evidence="5 15"/>
<dbReference type="PANTHER" id="PTHR46417">
    <property type="entry name" value="TRNA (GUANINE-N(1)-)-METHYLTRANSFERASE"/>
    <property type="match status" value="1"/>
</dbReference>
<dbReference type="Proteomes" id="UP000035036">
    <property type="component" value="Chromosome"/>
</dbReference>
<comment type="subcellular location">
    <subcellularLocation>
        <location evidence="2 15 17">Cytoplasm</location>
    </subcellularLocation>
</comment>
<accession>A0A0B5FRN5</accession>
<evidence type="ECO:0000313" key="20">
    <source>
        <dbReference type="Proteomes" id="UP000035036"/>
    </source>
</evidence>
<dbReference type="GO" id="GO:0005829">
    <property type="term" value="C:cytosol"/>
    <property type="evidence" value="ECO:0007669"/>
    <property type="project" value="TreeGrafter"/>
</dbReference>
<keyword evidence="7 15" id="KW-0963">Cytoplasm</keyword>
<keyword evidence="9 15" id="KW-0808">Transferase</keyword>
<keyword evidence="11 15" id="KW-0819">tRNA processing</keyword>
<evidence type="ECO:0000256" key="9">
    <source>
        <dbReference type="ARBA" id="ARBA00022679"/>
    </source>
</evidence>
<evidence type="ECO:0000256" key="16">
    <source>
        <dbReference type="PIRSR" id="PIRSR000386-1"/>
    </source>
</evidence>
<evidence type="ECO:0000256" key="15">
    <source>
        <dbReference type="HAMAP-Rule" id="MF_00605"/>
    </source>
</evidence>
<organism evidence="19 20">
    <name type="scientific">Geoalkalibacter subterraneus</name>
    <dbReference type="NCBI Taxonomy" id="483547"/>
    <lineage>
        <taxon>Bacteria</taxon>
        <taxon>Pseudomonadati</taxon>
        <taxon>Thermodesulfobacteriota</taxon>
        <taxon>Desulfuromonadia</taxon>
        <taxon>Desulfuromonadales</taxon>
        <taxon>Geoalkalibacteraceae</taxon>
        <taxon>Geoalkalibacter</taxon>
    </lineage>
</organism>
<dbReference type="Pfam" id="PF01746">
    <property type="entry name" value="tRNA_m1G_MT"/>
    <property type="match status" value="1"/>
</dbReference>
<evidence type="ECO:0000256" key="6">
    <source>
        <dbReference type="ARBA" id="ARBA00014679"/>
    </source>
</evidence>
<dbReference type="HOGENOM" id="CLU_047363_0_1_7"/>
<evidence type="ECO:0000256" key="14">
    <source>
        <dbReference type="ARBA" id="ARBA00047783"/>
    </source>
</evidence>
<dbReference type="RefSeq" id="WP_040201184.1">
    <property type="nucleotide sequence ID" value="NZ_CP010311.1"/>
</dbReference>
<gene>
    <name evidence="15" type="primary">trmD</name>
    <name evidence="19" type="ORF">GSUB_13095</name>
</gene>
<comment type="subunit">
    <text evidence="4 15 17">Homodimer.</text>
</comment>
<evidence type="ECO:0000256" key="8">
    <source>
        <dbReference type="ARBA" id="ARBA00022603"/>
    </source>
</evidence>
<evidence type="ECO:0000259" key="18">
    <source>
        <dbReference type="Pfam" id="PF01746"/>
    </source>
</evidence>
<sequence length="247" mass="27595">MTFDILTLFPGMFASPFEESILGKAVARELISVRAHNLRDWAQGRHQVTDDAPYGGGDGMIMKVEPAARALRDLRERVPGAPVILTTPQGRPFRQDDARRLAEYPGLIFLCGRYEGFDERIRTLVDFEYSLGDFVLTGGELPAMVMIDAVARHVPGVLGSEGSAAGDSFSDGLLEYPQYTRPAEFEGQSVPEVLLSGHHGDIARWRRRMQLARTLERRPDLLDSAPLSDADRELLTELKRERREETA</sequence>
<evidence type="ECO:0000256" key="2">
    <source>
        <dbReference type="ARBA" id="ARBA00004496"/>
    </source>
</evidence>
<dbReference type="FunFam" id="3.40.1280.10:FF:000001">
    <property type="entry name" value="tRNA (guanine-N(1)-)-methyltransferase"/>
    <property type="match status" value="1"/>
</dbReference>
<comment type="function">
    <text evidence="1 15 17">Specifically methylates guanosine-37 in various tRNAs.</text>
</comment>
<dbReference type="STRING" id="483547.GSUB_13095"/>
<dbReference type="CDD" id="cd18080">
    <property type="entry name" value="TrmD-like"/>
    <property type="match status" value="1"/>
</dbReference>
<keyword evidence="8 15" id="KW-0489">Methyltransferase</keyword>
<evidence type="ECO:0000256" key="17">
    <source>
        <dbReference type="RuleBase" id="RU003464"/>
    </source>
</evidence>
<protein>
    <recommendedName>
        <fullName evidence="6 15">tRNA (guanine-N(1)-)-methyltransferase</fullName>
        <ecNumber evidence="5 15">2.1.1.228</ecNumber>
    </recommendedName>
    <alternativeName>
        <fullName evidence="12 15">M1G-methyltransferase</fullName>
    </alternativeName>
    <alternativeName>
        <fullName evidence="13 15">tRNA [GM37] methyltransferase</fullName>
    </alternativeName>
</protein>